<protein>
    <submittedName>
        <fullName evidence="4">2-keto-4-pentenoate hydratase</fullName>
    </submittedName>
</protein>
<dbReference type="GO" id="GO:0046872">
    <property type="term" value="F:metal ion binding"/>
    <property type="evidence" value="ECO:0007669"/>
    <property type="project" value="UniProtKB-KW"/>
</dbReference>
<gene>
    <name evidence="4" type="ORF">HAD_10005</name>
</gene>
<dbReference type="FunFam" id="3.90.850.10:FF:000002">
    <property type="entry name" value="2-hydroxyhepta-2,4-diene-1,7-dioate isomerase"/>
    <property type="match status" value="1"/>
</dbReference>
<name>A0A069E7G4_9PROT</name>
<dbReference type="PATRIC" id="fig|1280949.3.peg.2048"/>
<evidence type="ECO:0000256" key="2">
    <source>
        <dbReference type="ARBA" id="ARBA00022723"/>
    </source>
</evidence>
<dbReference type="EMBL" id="ARYH01000001">
    <property type="protein sequence ID" value="KCZ86012.1"/>
    <property type="molecule type" value="Genomic_DNA"/>
</dbReference>
<evidence type="ECO:0000256" key="1">
    <source>
        <dbReference type="ARBA" id="ARBA00010211"/>
    </source>
</evidence>
<keyword evidence="2" id="KW-0479">Metal-binding</keyword>
<dbReference type="SUPFAM" id="SSF56529">
    <property type="entry name" value="FAH"/>
    <property type="match status" value="1"/>
</dbReference>
<dbReference type="PANTHER" id="PTHR42796">
    <property type="entry name" value="FUMARYLACETOACETATE HYDROLASE DOMAIN-CONTAINING PROTEIN 2A-RELATED"/>
    <property type="match status" value="1"/>
</dbReference>
<organism evidence="4 5">
    <name type="scientific">Hyphomonas adhaerens MHS-3</name>
    <dbReference type="NCBI Taxonomy" id="1280949"/>
    <lineage>
        <taxon>Bacteria</taxon>
        <taxon>Pseudomonadati</taxon>
        <taxon>Pseudomonadota</taxon>
        <taxon>Alphaproteobacteria</taxon>
        <taxon>Hyphomonadales</taxon>
        <taxon>Hyphomonadaceae</taxon>
        <taxon>Hyphomonas</taxon>
    </lineage>
</organism>
<dbReference type="InterPro" id="IPR011234">
    <property type="entry name" value="Fumarylacetoacetase-like_C"/>
</dbReference>
<evidence type="ECO:0000313" key="4">
    <source>
        <dbReference type="EMBL" id="KCZ86012.1"/>
    </source>
</evidence>
<dbReference type="eggNOG" id="COG0179">
    <property type="taxonomic scope" value="Bacteria"/>
</dbReference>
<proteinExistence type="inferred from homology"/>
<dbReference type="GO" id="GO:0016853">
    <property type="term" value="F:isomerase activity"/>
    <property type="evidence" value="ECO:0007669"/>
    <property type="project" value="UniProtKB-ARBA"/>
</dbReference>
<dbReference type="Pfam" id="PF01557">
    <property type="entry name" value="FAA_hydrolase"/>
    <property type="match status" value="1"/>
</dbReference>
<dbReference type="Gene3D" id="3.90.850.10">
    <property type="entry name" value="Fumarylacetoacetase-like, C-terminal domain"/>
    <property type="match status" value="1"/>
</dbReference>
<dbReference type="InterPro" id="IPR036663">
    <property type="entry name" value="Fumarylacetoacetase_C_sf"/>
</dbReference>
<dbReference type="PANTHER" id="PTHR42796:SF4">
    <property type="entry name" value="FUMARYLACETOACETATE HYDROLASE DOMAIN-CONTAINING PROTEIN 2A"/>
    <property type="match status" value="1"/>
</dbReference>
<dbReference type="STRING" id="1280949.HAD_10005"/>
<keyword evidence="5" id="KW-1185">Reference proteome</keyword>
<dbReference type="Proteomes" id="UP000027446">
    <property type="component" value="Unassembled WGS sequence"/>
</dbReference>
<evidence type="ECO:0000313" key="5">
    <source>
        <dbReference type="Proteomes" id="UP000027446"/>
    </source>
</evidence>
<comment type="caution">
    <text evidence="4">The sequence shown here is derived from an EMBL/GenBank/DDBJ whole genome shotgun (WGS) entry which is preliminary data.</text>
</comment>
<dbReference type="InterPro" id="IPR051121">
    <property type="entry name" value="FAH"/>
</dbReference>
<accession>A0A069E7G4</accession>
<dbReference type="GO" id="GO:0019752">
    <property type="term" value="P:carboxylic acid metabolic process"/>
    <property type="evidence" value="ECO:0007669"/>
    <property type="project" value="UniProtKB-ARBA"/>
</dbReference>
<comment type="similarity">
    <text evidence="1">Belongs to the FAH family.</text>
</comment>
<reference evidence="4 5" key="1">
    <citation type="journal article" date="2014" name="Antonie Van Leeuwenhoek">
        <title>Hyphomonas beringensis sp. nov. and Hyphomonas chukchiensis sp. nov., isolated from surface seawater of the Bering Sea and Chukchi Sea.</title>
        <authorList>
            <person name="Li C."/>
            <person name="Lai Q."/>
            <person name="Li G."/>
            <person name="Dong C."/>
            <person name="Wang J."/>
            <person name="Liao Y."/>
            <person name="Shao Z."/>
        </authorList>
    </citation>
    <scope>NUCLEOTIDE SEQUENCE [LARGE SCALE GENOMIC DNA]</scope>
    <source>
        <strain evidence="4 5">MHS-3</strain>
    </source>
</reference>
<feature type="domain" description="Fumarylacetoacetase-like C-terminal" evidence="3">
    <location>
        <begin position="77"/>
        <end position="281"/>
    </location>
</feature>
<evidence type="ECO:0000259" key="3">
    <source>
        <dbReference type="Pfam" id="PF01557"/>
    </source>
</evidence>
<dbReference type="AlphaFoldDB" id="A0A069E7G4"/>
<sequence>MMRLLNFMASEGPRLGLKREDDVVDLTAAGLPATLEALLQSGPDYTERVATAAAASKTCIPYSEIEFLPPIINCAKAIAVGLNYVDHAAESKFEPPSYPVLFNRYPTSWVGHDQPIIRPHISDKFDYEGEMAVIIGKSGRYISKETALDHVAGYSVFNDGSIRDYQTKSAQWMMGKNFDRSGSFGPVFVSADELPAGATGLSLQTRLNGEVMQSTSTDQMIFDVATLIALISEAFELVPGDVIISGTPAGVGAARKPQVFMKPGDVCEVEIEGIGILSNTIADEQ</sequence>